<keyword evidence="1" id="KW-0238">DNA-binding</keyword>
<feature type="domain" description="HTH cro/C1-type" evidence="2">
    <location>
        <begin position="14"/>
        <end position="67"/>
    </location>
</feature>
<dbReference type="PANTHER" id="PTHR36924:SF1">
    <property type="entry name" value="ANTITOXIN HIGA-1"/>
    <property type="match status" value="1"/>
</dbReference>
<proteinExistence type="predicted"/>
<gene>
    <name evidence="3" type="ORF">CPT_Miami_155</name>
</gene>
<evidence type="ECO:0000256" key="1">
    <source>
        <dbReference type="ARBA" id="ARBA00023125"/>
    </source>
</evidence>
<dbReference type="Gene3D" id="1.10.260.40">
    <property type="entry name" value="lambda repressor-like DNA-binding domains"/>
    <property type="match status" value="1"/>
</dbReference>
<dbReference type="EMBL" id="MT701590">
    <property type="protein sequence ID" value="QPB09250.1"/>
    <property type="molecule type" value="Genomic_DNA"/>
</dbReference>
<keyword evidence="4" id="KW-1185">Reference proteome</keyword>
<dbReference type="NCBIfam" id="TIGR02607">
    <property type="entry name" value="antidote_HigA"/>
    <property type="match status" value="1"/>
</dbReference>
<dbReference type="Pfam" id="PF01381">
    <property type="entry name" value="HTH_3"/>
    <property type="match status" value="1"/>
</dbReference>
<evidence type="ECO:0000313" key="4">
    <source>
        <dbReference type="Proteomes" id="UP000662782"/>
    </source>
</evidence>
<reference evidence="3 4" key="1">
    <citation type="submission" date="2020-07" db="EMBL/GenBank/DDBJ databases">
        <title>Complete genome sequence of Klebsiella pneumoniae phage Miami.</title>
        <authorList>
            <person name="Mora D.A."/>
            <person name="Lessor L."/>
            <person name="Gill J."/>
            <person name="Liu M."/>
        </authorList>
    </citation>
    <scope>NUCLEOTIDE SEQUENCE [LARGE SCALE GENOMIC DNA]</scope>
</reference>
<dbReference type="InterPro" id="IPR013430">
    <property type="entry name" value="Toxin_antidote_HigA"/>
</dbReference>
<evidence type="ECO:0000313" key="3">
    <source>
        <dbReference type="EMBL" id="QPB09250.1"/>
    </source>
</evidence>
<dbReference type="GO" id="GO:0003677">
    <property type="term" value="F:DNA binding"/>
    <property type="evidence" value="ECO:0007669"/>
    <property type="project" value="UniProtKB-KW"/>
</dbReference>
<organism evidence="3 4">
    <name type="scientific">Klebsiella phage Miami</name>
    <dbReference type="NCBI Taxonomy" id="2767581"/>
    <lineage>
        <taxon>Viruses</taxon>
        <taxon>Duplodnaviria</taxon>
        <taxon>Heunggongvirae</taxon>
        <taxon>Uroviricota</taxon>
        <taxon>Caudoviricetes</taxon>
        <taxon>Chimalliviridae</taxon>
        <taxon>Miamivirus</taxon>
        <taxon>Miamivirus miami</taxon>
    </lineage>
</organism>
<dbReference type="SMART" id="SM00530">
    <property type="entry name" value="HTH_XRE"/>
    <property type="match status" value="1"/>
</dbReference>
<evidence type="ECO:0000259" key="2">
    <source>
        <dbReference type="PROSITE" id="PS50943"/>
    </source>
</evidence>
<dbReference type="PANTHER" id="PTHR36924">
    <property type="entry name" value="ANTITOXIN HIGA-1"/>
    <property type="match status" value="1"/>
</dbReference>
<dbReference type="InterPro" id="IPR001387">
    <property type="entry name" value="Cro/C1-type_HTH"/>
</dbReference>
<dbReference type="CDD" id="cd00093">
    <property type="entry name" value="HTH_XRE"/>
    <property type="match status" value="1"/>
</dbReference>
<dbReference type="InterPro" id="IPR010982">
    <property type="entry name" value="Lambda_DNA-bd_dom_sf"/>
</dbReference>
<dbReference type="Proteomes" id="UP000662782">
    <property type="component" value="Segment"/>
</dbReference>
<accession>A0A873WD05</accession>
<dbReference type="SUPFAM" id="SSF47413">
    <property type="entry name" value="lambda repressor-like DNA-binding domains"/>
    <property type="match status" value="1"/>
</dbReference>
<dbReference type="PROSITE" id="PS50943">
    <property type="entry name" value="HTH_CROC1"/>
    <property type="match status" value="1"/>
</dbReference>
<sequence>MARKPSTVGEIIKKEYLEPMNMSMMELCRRTHSSNAAISRLLSGNTRLSIEMAFKLAKLFNTTEEFWLNLQRQVDLYEAKRDKELKATLKKIVPISKV</sequence>
<name>A0A873WD05_9CAUD</name>
<protein>
    <submittedName>
        <fullName evidence="3">Transcriptional regulator</fullName>
    </submittedName>
</protein>